<evidence type="ECO:0000313" key="4">
    <source>
        <dbReference type="Proteomes" id="UP000316639"/>
    </source>
</evidence>
<dbReference type="Proteomes" id="UP000316639">
    <property type="component" value="Unassembled WGS sequence"/>
</dbReference>
<evidence type="ECO:0000313" key="3">
    <source>
        <dbReference type="EMBL" id="TWP47917.1"/>
    </source>
</evidence>
<feature type="chain" id="PRO_5021834053" description="DUF4352 domain-containing protein" evidence="2">
    <location>
        <begin position="25"/>
        <end position="175"/>
    </location>
</feature>
<evidence type="ECO:0000256" key="1">
    <source>
        <dbReference type="SAM" id="MobiDB-lite"/>
    </source>
</evidence>
<keyword evidence="4" id="KW-1185">Reference proteome</keyword>
<organism evidence="3 4">
    <name type="scientific">Lentzea tibetensis</name>
    <dbReference type="NCBI Taxonomy" id="2591470"/>
    <lineage>
        <taxon>Bacteria</taxon>
        <taxon>Bacillati</taxon>
        <taxon>Actinomycetota</taxon>
        <taxon>Actinomycetes</taxon>
        <taxon>Pseudonocardiales</taxon>
        <taxon>Pseudonocardiaceae</taxon>
        <taxon>Lentzea</taxon>
    </lineage>
</organism>
<dbReference type="AlphaFoldDB" id="A0A563EL85"/>
<reference evidence="3 4" key="1">
    <citation type="submission" date="2019-07" db="EMBL/GenBank/DDBJ databases">
        <title>Lentzea xizangensis sp. nov., isolated from Qinghai-Tibetan Plateau Soils.</title>
        <authorList>
            <person name="Huang J."/>
        </authorList>
    </citation>
    <scope>NUCLEOTIDE SEQUENCE [LARGE SCALE GENOMIC DNA]</scope>
    <source>
        <strain evidence="3 4">FXJ1.1311</strain>
    </source>
</reference>
<feature type="signal peptide" evidence="2">
    <location>
        <begin position="1"/>
        <end position="24"/>
    </location>
</feature>
<comment type="caution">
    <text evidence="3">The sequence shown here is derived from an EMBL/GenBank/DDBJ whole genome shotgun (WGS) entry which is preliminary data.</text>
</comment>
<dbReference type="EMBL" id="VOBR01000023">
    <property type="protein sequence ID" value="TWP47917.1"/>
    <property type="molecule type" value="Genomic_DNA"/>
</dbReference>
<sequence length="175" mass="17835">MIVGVLALLGVITLVLSGNSNSTAQPPATTTTTTSRGSAEGALGLDKTTEPSAETKVGTGAFRQQRGMLTIEVTRIEQTGGRISLTVSATNASTARMTLPVTGIAVLDNSNRTYVAASSQWDGLLVQGGKTSGTVTLDEKIPADVTTLTLSFTQISGQFAPTGAAISVTGIPVPR</sequence>
<protein>
    <recommendedName>
        <fullName evidence="5">DUF4352 domain-containing protein</fullName>
    </recommendedName>
</protein>
<keyword evidence="2" id="KW-0732">Signal</keyword>
<feature type="region of interest" description="Disordered" evidence="1">
    <location>
        <begin position="20"/>
        <end position="54"/>
    </location>
</feature>
<proteinExistence type="predicted"/>
<name>A0A563EL85_9PSEU</name>
<accession>A0A563EL85</accession>
<evidence type="ECO:0000256" key="2">
    <source>
        <dbReference type="SAM" id="SignalP"/>
    </source>
</evidence>
<gene>
    <name evidence="3" type="ORF">FKR81_30010</name>
</gene>
<dbReference type="OrthoDB" id="3683690at2"/>
<dbReference type="RefSeq" id="WP_146356948.1">
    <property type="nucleotide sequence ID" value="NZ_VOBR01000023.1"/>
</dbReference>
<evidence type="ECO:0008006" key="5">
    <source>
        <dbReference type="Google" id="ProtNLM"/>
    </source>
</evidence>